<dbReference type="InterPro" id="IPR013656">
    <property type="entry name" value="PAS_4"/>
</dbReference>
<feature type="modified residue" description="4-aspartylphosphate" evidence="6">
    <location>
        <position position="61"/>
    </location>
</feature>
<dbReference type="PANTHER" id="PTHR43304">
    <property type="entry name" value="PHYTOCHROME-LIKE PROTEIN CPH1"/>
    <property type="match status" value="1"/>
</dbReference>
<dbReference type="NCBIfam" id="TIGR00229">
    <property type="entry name" value="sensory_box"/>
    <property type="match status" value="3"/>
</dbReference>
<feature type="domain" description="PAS" evidence="10">
    <location>
        <begin position="521"/>
        <end position="594"/>
    </location>
</feature>
<evidence type="ECO:0000259" key="11">
    <source>
        <dbReference type="PROSITE" id="PS50113"/>
    </source>
</evidence>
<evidence type="ECO:0000256" key="4">
    <source>
        <dbReference type="ARBA" id="ARBA00022679"/>
    </source>
</evidence>
<dbReference type="SUPFAM" id="SSF55785">
    <property type="entry name" value="PYP-like sensor domain (PAS domain)"/>
    <property type="match status" value="4"/>
</dbReference>
<dbReference type="SMART" id="SM00387">
    <property type="entry name" value="HATPase_c"/>
    <property type="match status" value="1"/>
</dbReference>
<keyword evidence="3 6" id="KW-0597">Phosphoprotein</keyword>
<dbReference type="PROSITE" id="PS50109">
    <property type="entry name" value="HIS_KIN"/>
    <property type="match status" value="1"/>
</dbReference>
<dbReference type="InterPro" id="IPR001789">
    <property type="entry name" value="Sig_transdc_resp-reg_receiver"/>
</dbReference>
<feature type="domain" description="Response regulatory" evidence="9">
    <location>
        <begin position="10"/>
        <end position="126"/>
    </location>
</feature>
<dbReference type="InterPro" id="IPR003594">
    <property type="entry name" value="HATPase_dom"/>
</dbReference>
<dbReference type="Pfam" id="PF00072">
    <property type="entry name" value="Response_reg"/>
    <property type="match status" value="1"/>
</dbReference>
<keyword evidence="5" id="KW-0418">Kinase</keyword>
<dbReference type="SMART" id="SM00091">
    <property type="entry name" value="PAS"/>
    <property type="match status" value="3"/>
</dbReference>
<dbReference type="InterPro" id="IPR013655">
    <property type="entry name" value="PAS_fold_3"/>
</dbReference>
<dbReference type="InterPro" id="IPR005467">
    <property type="entry name" value="His_kinase_dom"/>
</dbReference>
<evidence type="ECO:0000256" key="5">
    <source>
        <dbReference type="ARBA" id="ARBA00022777"/>
    </source>
</evidence>
<dbReference type="RefSeq" id="WP_185191874.1">
    <property type="nucleotide sequence ID" value="NZ_JACKXD010000001.1"/>
</dbReference>
<dbReference type="InterPro" id="IPR003661">
    <property type="entry name" value="HisK_dim/P_dom"/>
</dbReference>
<dbReference type="PROSITE" id="PS50112">
    <property type="entry name" value="PAS"/>
    <property type="match status" value="3"/>
</dbReference>
<evidence type="ECO:0000259" key="8">
    <source>
        <dbReference type="PROSITE" id="PS50109"/>
    </source>
</evidence>
<evidence type="ECO:0000313" key="13">
    <source>
        <dbReference type="Proteomes" id="UP000546257"/>
    </source>
</evidence>
<dbReference type="InterPro" id="IPR000014">
    <property type="entry name" value="PAS"/>
</dbReference>
<evidence type="ECO:0000259" key="9">
    <source>
        <dbReference type="PROSITE" id="PS50110"/>
    </source>
</evidence>
<dbReference type="InterPro" id="IPR036097">
    <property type="entry name" value="HisK_dim/P_sf"/>
</dbReference>
<dbReference type="SMART" id="SM00388">
    <property type="entry name" value="HisKA"/>
    <property type="match status" value="1"/>
</dbReference>
<dbReference type="Pfam" id="PF02518">
    <property type="entry name" value="HATPase_c"/>
    <property type="match status" value="1"/>
</dbReference>
<dbReference type="PRINTS" id="PR00344">
    <property type="entry name" value="BCTRLSENSOR"/>
</dbReference>
<dbReference type="Gene3D" id="2.10.70.100">
    <property type="match status" value="1"/>
</dbReference>
<reference evidence="12 13" key="1">
    <citation type="submission" date="2020-08" db="EMBL/GenBank/DDBJ databases">
        <authorList>
            <person name="Seo M.-J."/>
        </authorList>
    </citation>
    <scope>NUCLEOTIDE SEQUENCE [LARGE SCALE GENOMIC DNA]</scope>
    <source>
        <strain evidence="12 13">MBLA0160</strain>
    </source>
</reference>
<dbReference type="CDD" id="cd00156">
    <property type="entry name" value="REC"/>
    <property type="match status" value="1"/>
</dbReference>
<dbReference type="Proteomes" id="UP000546257">
    <property type="component" value="Unassembled WGS sequence"/>
</dbReference>
<dbReference type="Pfam" id="PF08448">
    <property type="entry name" value="PAS_4"/>
    <property type="match status" value="3"/>
</dbReference>
<accession>A0A7J9SEZ1</accession>
<dbReference type="CDD" id="cd00075">
    <property type="entry name" value="HATPase"/>
    <property type="match status" value="1"/>
</dbReference>
<dbReference type="GO" id="GO:0000155">
    <property type="term" value="F:phosphorelay sensor kinase activity"/>
    <property type="evidence" value="ECO:0007669"/>
    <property type="project" value="InterPro"/>
</dbReference>
<keyword evidence="13" id="KW-1185">Reference proteome</keyword>
<dbReference type="Gene3D" id="3.40.50.2300">
    <property type="match status" value="1"/>
</dbReference>
<dbReference type="Gene3D" id="1.10.287.130">
    <property type="match status" value="1"/>
</dbReference>
<evidence type="ECO:0000256" key="6">
    <source>
        <dbReference type="PROSITE-ProRule" id="PRU00169"/>
    </source>
</evidence>
<dbReference type="InterPro" id="IPR011006">
    <property type="entry name" value="CheY-like_superfamily"/>
</dbReference>
<dbReference type="PROSITE" id="PS50113">
    <property type="entry name" value="PAC"/>
    <property type="match status" value="1"/>
</dbReference>
<feature type="region of interest" description="Disordered" evidence="7">
    <location>
        <begin position="601"/>
        <end position="620"/>
    </location>
</feature>
<dbReference type="InterPro" id="IPR001610">
    <property type="entry name" value="PAC"/>
</dbReference>
<dbReference type="SUPFAM" id="SSF55874">
    <property type="entry name" value="ATPase domain of HSP90 chaperone/DNA topoisomerase II/histidine kinase"/>
    <property type="match status" value="1"/>
</dbReference>
<dbReference type="CDD" id="cd00082">
    <property type="entry name" value="HisKA"/>
    <property type="match status" value="1"/>
</dbReference>
<keyword evidence="4" id="KW-0808">Transferase</keyword>
<proteinExistence type="predicted"/>
<dbReference type="Pfam" id="PF00512">
    <property type="entry name" value="HisKA"/>
    <property type="match status" value="1"/>
</dbReference>
<dbReference type="InterPro" id="IPR004358">
    <property type="entry name" value="Sig_transdc_His_kin-like_C"/>
</dbReference>
<dbReference type="SMART" id="SM00448">
    <property type="entry name" value="REC"/>
    <property type="match status" value="1"/>
</dbReference>
<dbReference type="InterPro" id="IPR035965">
    <property type="entry name" value="PAS-like_dom_sf"/>
</dbReference>
<protein>
    <recommendedName>
        <fullName evidence="2">histidine kinase</fullName>
        <ecNumber evidence="2">2.7.13.3</ecNumber>
    </recommendedName>
</protein>
<dbReference type="Gene3D" id="3.30.565.10">
    <property type="entry name" value="Histidine kinase-like ATPase, C-terminal domain"/>
    <property type="match status" value="1"/>
</dbReference>
<dbReference type="InterPro" id="IPR036890">
    <property type="entry name" value="HATPase_C_sf"/>
</dbReference>
<feature type="domain" description="Histidine kinase" evidence="8">
    <location>
        <begin position="668"/>
        <end position="855"/>
    </location>
</feature>
<dbReference type="CDD" id="cd00130">
    <property type="entry name" value="PAS"/>
    <property type="match status" value="3"/>
</dbReference>
<dbReference type="EC" id="2.7.13.3" evidence="2"/>
<sequence>MLLNDRSQIHVLQIDDDPEFAELTKTFLEREDDRFTVESVTSASEGLQHLTDRPPDCVVSDYDMPGIDGLEFLRTVREEHADLPFILFTGKGSEELASDAISAGVTDYLQKQAGTEQYELLANRIKNAVQARREARRAERQEELMRLTESAGDTGGWELDVATDELALTPGGRQLLGVARQRMPFERFQEFWYPDDRGEIRAAADAVIETQEQVEGVWRLHSAADTHRHVDITMTPVIADGGVTKVRGAITDITEYKQRERQLSQYRDLVESINDAVFVVDQDLKIVYANEKSLNNVGLTAREVDGEPIMPFVEQYAADHSGVAEFEQALATALNDREEEEPDPVELTVTAGGSESVFEHRFSRVSPSQNSLDETVSKAVAIVARDVTDRKQRERELKQTQDLMAEMERLAEIGAWEYDPQKDKATHTAGELRIYGLDPEFDLQLEEALEFYHPEDRDELRTQFEACLETGEPYTTDVRVTRADGEKRWVTAHGQRVQQQDTEVVRGYVQDITDQKERINTLTQTETLFENAQDMLFIIEHSDDEFIVKRVNQAFESATGLSNDDLRGKTPQELFGEARGQRIEDKYRKCIETQESLSYEETLAEEQVPNRDSPTDDGLVHWKTHITPVKVDGDVDWIVGSTRDINERKRREQELKRRNKRLDEFTSIISHDIRNPLNVAEGRLELAHDDCDSEHLADAADAVDRCQTLVDDTLTLARQGEQIGETDSVVLSHVAERSWRTVMTGSAELNTESGLTIRADSSSLQRLFENLFRNAVEHGGNDVAVLVGEVDDGFFVADTGPGIPESDREDIFEAGYSTTEDGTGFGLRIVKEIADAHGWEITVTESQQGGARFEIKGVEREV</sequence>
<dbReference type="PROSITE" id="PS50110">
    <property type="entry name" value="RESPONSE_REGULATORY"/>
    <property type="match status" value="1"/>
</dbReference>
<evidence type="ECO:0000256" key="3">
    <source>
        <dbReference type="ARBA" id="ARBA00022553"/>
    </source>
</evidence>
<evidence type="ECO:0000256" key="7">
    <source>
        <dbReference type="SAM" id="MobiDB-lite"/>
    </source>
</evidence>
<dbReference type="SUPFAM" id="SSF47384">
    <property type="entry name" value="Homodimeric domain of signal transducing histidine kinase"/>
    <property type="match status" value="1"/>
</dbReference>
<evidence type="ECO:0000259" key="10">
    <source>
        <dbReference type="PROSITE" id="PS50112"/>
    </source>
</evidence>
<evidence type="ECO:0000256" key="2">
    <source>
        <dbReference type="ARBA" id="ARBA00012438"/>
    </source>
</evidence>
<feature type="domain" description="PAC" evidence="11">
    <location>
        <begin position="474"/>
        <end position="524"/>
    </location>
</feature>
<organism evidence="12 13">
    <name type="scientific">Halobellus ruber</name>
    <dbReference type="NCBI Taxonomy" id="2761102"/>
    <lineage>
        <taxon>Archaea</taxon>
        <taxon>Methanobacteriati</taxon>
        <taxon>Methanobacteriota</taxon>
        <taxon>Stenosarchaea group</taxon>
        <taxon>Halobacteria</taxon>
        <taxon>Halobacteriales</taxon>
        <taxon>Haloferacaceae</taxon>
        <taxon>Halobellus</taxon>
    </lineage>
</organism>
<dbReference type="PANTHER" id="PTHR43304:SF1">
    <property type="entry name" value="PAC DOMAIN-CONTAINING PROTEIN"/>
    <property type="match status" value="1"/>
</dbReference>
<dbReference type="AlphaFoldDB" id="A0A7J9SEZ1"/>
<dbReference type="Gene3D" id="3.30.450.20">
    <property type="entry name" value="PAS domain"/>
    <property type="match status" value="4"/>
</dbReference>
<comment type="catalytic activity">
    <reaction evidence="1">
        <text>ATP + protein L-histidine = ADP + protein N-phospho-L-histidine.</text>
        <dbReference type="EC" id="2.7.13.3"/>
    </reaction>
</comment>
<evidence type="ECO:0000313" key="12">
    <source>
        <dbReference type="EMBL" id="MBB6645525.1"/>
    </source>
</evidence>
<dbReference type="SMART" id="SM00086">
    <property type="entry name" value="PAC"/>
    <property type="match status" value="3"/>
</dbReference>
<dbReference type="InterPro" id="IPR052162">
    <property type="entry name" value="Sensor_kinase/Photoreceptor"/>
</dbReference>
<dbReference type="SUPFAM" id="SSF52172">
    <property type="entry name" value="CheY-like"/>
    <property type="match status" value="1"/>
</dbReference>
<dbReference type="Pfam" id="PF08447">
    <property type="entry name" value="PAS_3"/>
    <property type="match status" value="1"/>
</dbReference>
<evidence type="ECO:0000256" key="1">
    <source>
        <dbReference type="ARBA" id="ARBA00000085"/>
    </source>
</evidence>
<name>A0A7J9SEZ1_9EURY</name>
<dbReference type="EMBL" id="JACKXD010000001">
    <property type="protein sequence ID" value="MBB6645525.1"/>
    <property type="molecule type" value="Genomic_DNA"/>
</dbReference>
<feature type="domain" description="PAS" evidence="10">
    <location>
        <begin position="433"/>
        <end position="471"/>
    </location>
</feature>
<gene>
    <name evidence="12" type="ORF">H5V44_04310</name>
</gene>
<dbReference type="InterPro" id="IPR000700">
    <property type="entry name" value="PAS-assoc_C"/>
</dbReference>
<feature type="domain" description="PAS" evidence="10">
    <location>
        <begin position="262"/>
        <end position="310"/>
    </location>
</feature>
<comment type="caution">
    <text evidence="12">The sequence shown here is derived from an EMBL/GenBank/DDBJ whole genome shotgun (WGS) entry which is preliminary data.</text>
</comment>